<dbReference type="AlphaFoldDB" id="A0A0U5GHK8"/>
<name>A0A0U5GHK8_ASPCI</name>
<dbReference type="InterPro" id="IPR013830">
    <property type="entry name" value="SGNH_hydro"/>
</dbReference>
<dbReference type="PANTHER" id="PTHR43695:SF2">
    <property type="entry name" value="PUTATIVE (AFU_ORTHOLOGUE AFUA_2G17250)-RELATED"/>
    <property type="match status" value="1"/>
</dbReference>
<dbReference type="InterPro" id="IPR036514">
    <property type="entry name" value="SGNH_hydro_sf"/>
</dbReference>
<protein>
    <recommendedName>
        <fullName evidence="2">SGNH hydrolase-type esterase domain-containing protein</fullName>
    </recommendedName>
</protein>
<evidence type="ECO:0000259" key="2">
    <source>
        <dbReference type="Pfam" id="PF13472"/>
    </source>
</evidence>
<dbReference type="Proteomes" id="UP000054771">
    <property type="component" value="Unassembled WGS sequence"/>
</dbReference>
<dbReference type="STRING" id="454130.A0A0U5GHK8"/>
<dbReference type="Gene3D" id="3.40.50.1110">
    <property type="entry name" value="SGNH hydrolase"/>
    <property type="match status" value="1"/>
</dbReference>
<organism evidence="3 4">
    <name type="scientific">Aspergillus calidoustus</name>
    <dbReference type="NCBI Taxonomy" id="454130"/>
    <lineage>
        <taxon>Eukaryota</taxon>
        <taxon>Fungi</taxon>
        <taxon>Dikarya</taxon>
        <taxon>Ascomycota</taxon>
        <taxon>Pezizomycotina</taxon>
        <taxon>Eurotiomycetes</taxon>
        <taxon>Eurotiomycetidae</taxon>
        <taxon>Eurotiales</taxon>
        <taxon>Aspergillaceae</taxon>
        <taxon>Aspergillus</taxon>
        <taxon>Aspergillus subgen. Nidulantes</taxon>
    </lineage>
</organism>
<dbReference type="InterPro" id="IPR037459">
    <property type="entry name" value="RhgT-like"/>
</dbReference>
<feature type="domain" description="SGNH hydrolase-type esterase" evidence="2">
    <location>
        <begin position="35"/>
        <end position="207"/>
    </location>
</feature>
<keyword evidence="1" id="KW-0732">Signal</keyword>
<dbReference type="OrthoDB" id="5041285at2759"/>
<accession>A0A0U5GHK8</accession>
<dbReference type="GO" id="GO:0016787">
    <property type="term" value="F:hydrolase activity"/>
    <property type="evidence" value="ECO:0007669"/>
    <property type="project" value="InterPro"/>
</dbReference>
<dbReference type="SUPFAM" id="SSF52266">
    <property type="entry name" value="SGNH hydrolase"/>
    <property type="match status" value="1"/>
</dbReference>
<dbReference type="PANTHER" id="PTHR43695">
    <property type="entry name" value="PUTATIVE (AFU_ORTHOLOGUE AFUA_2G17250)-RELATED"/>
    <property type="match status" value="1"/>
</dbReference>
<evidence type="ECO:0000313" key="4">
    <source>
        <dbReference type="Proteomes" id="UP000054771"/>
    </source>
</evidence>
<feature type="chain" id="PRO_5006857894" description="SGNH hydrolase-type esterase domain-containing protein" evidence="1">
    <location>
        <begin position="19"/>
        <end position="249"/>
    </location>
</feature>
<evidence type="ECO:0000256" key="1">
    <source>
        <dbReference type="SAM" id="SignalP"/>
    </source>
</evidence>
<proteinExistence type="predicted"/>
<dbReference type="Pfam" id="PF13472">
    <property type="entry name" value="Lipase_GDSL_2"/>
    <property type="match status" value="1"/>
</dbReference>
<evidence type="ECO:0000313" key="3">
    <source>
        <dbReference type="EMBL" id="CEL10360.1"/>
    </source>
</evidence>
<feature type="signal peptide" evidence="1">
    <location>
        <begin position="1"/>
        <end position="18"/>
    </location>
</feature>
<reference evidence="4" key="1">
    <citation type="journal article" date="2016" name="Genome Announc.">
        <title>Draft genome sequences of fungus Aspergillus calidoustus.</title>
        <authorList>
            <person name="Horn F."/>
            <person name="Linde J."/>
            <person name="Mattern D.J."/>
            <person name="Walther G."/>
            <person name="Guthke R."/>
            <person name="Scherlach K."/>
            <person name="Martin K."/>
            <person name="Brakhage A.A."/>
            <person name="Petzke L."/>
            <person name="Valiante V."/>
        </authorList>
    </citation>
    <scope>NUCLEOTIDE SEQUENCE [LARGE SCALE GENOMIC DNA]</scope>
    <source>
        <strain evidence="4">SF006504</strain>
    </source>
</reference>
<dbReference type="EMBL" id="CDMC01000018">
    <property type="protein sequence ID" value="CEL10360.1"/>
    <property type="molecule type" value="Genomic_DNA"/>
</dbReference>
<gene>
    <name evidence="3" type="ORF">ASPCAL13481</name>
</gene>
<sequence length="249" mass="26511">MLSSFVLPALALMGTADARPHSPPRGPPPAFFLAGDSTTAPAGGWGDAFVASLTKGSTGINFGHSGATTSSFRAGGDWDEVLTAVKNHTKTHRPFVTIQFGHNDQKTEEGLAVFLDNLVQFDEEVRAAGGEPIFLTSLERRRFASDGTITHTLDNVVALTIEAAEETGARWADLNAASRAYLEAIGPENSATYNLDETDRTHLNDAGGVVFAGLVGLLLEGLEPRFAKYIGTDPELEAALKAGEYFYPE</sequence>
<dbReference type="OMA" id="ETGWGMA"/>
<keyword evidence="4" id="KW-1185">Reference proteome</keyword>
<dbReference type="CDD" id="cd01821">
    <property type="entry name" value="Rhamnogalacturan_acetylesterase_like"/>
    <property type="match status" value="1"/>
</dbReference>